<name>X6N4G6_RETFI</name>
<comment type="caution">
    <text evidence="4">The sequence shown here is derived from an EMBL/GenBank/DDBJ whole genome shotgun (WGS) entry which is preliminary data.</text>
</comment>
<keyword evidence="1" id="KW-0479">Metal-binding</keyword>
<dbReference type="GO" id="GO:0008270">
    <property type="term" value="F:zinc ion binding"/>
    <property type="evidence" value="ECO:0007669"/>
    <property type="project" value="UniProtKB-KW"/>
</dbReference>
<evidence type="ECO:0000256" key="1">
    <source>
        <dbReference type="PROSITE-ProRule" id="PRU00723"/>
    </source>
</evidence>
<dbReference type="AlphaFoldDB" id="X6N4G6"/>
<protein>
    <recommendedName>
        <fullName evidence="3">C3H1-type domain-containing protein</fullName>
    </recommendedName>
</protein>
<gene>
    <name evidence="4" type="ORF">RFI_16332</name>
</gene>
<keyword evidence="5" id="KW-1185">Reference proteome</keyword>
<evidence type="ECO:0000256" key="2">
    <source>
        <dbReference type="SAM" id="MobiDB-lite"/>
    </source>
</evidence>
<evidence type="ECO:0000313" key="5">
    <source>
        <dbReference type="Proteomes" id="UP000023152"/>
    </source>
</evidence>
<dbReference type="InterPro" id="IPR000571">
    <property type="entry name" value="Znf_CCCH"/>
</dbReference>
<evidence type="ECO:0000259" key="3">
    <source>
        <dbReference type="PROSITE" id="PS50103"/>
    </source>
</evidence>
<organism evidence="4 5">
    <name type="scientific">Reticulomyxa filosa</name>
    <dbReference type="NCBI Taxonomy" id="46433"/>
    <lineage>
        <taxon>Eukaryota</taxon>
        <taxon>Sar</taxon>
        <taxon>Rhizaria</taxon>
        <taxon>Retaria</taxon>
        <taxon>Foraminifera</taxon>
        <taxon>Monothalamids</taxon>
        <taxon>Reticulomyxidae</taxon>
        <taxon>Reticulomyxa</taxon>
    </lineage>
</organism>
<dbReference type="PROSITE" id="PS50103">
    <property type="entry name" value="ZF_C3H1"/>
    <property type="match status" value="1"/>
</dbReference>
<evidence type="ECO:0000313" key="4">
    <source>
        <dbReference type="EMBL" id="ETO20876.1"/>
    </source>
</evidence>
<sequence length="240" mass="28737">MALNIFFSYMLKKKKKKKKKKKVGSKKDEKIDKSVYVEEKRNGIKIVYGWYEPLTELEKRQLCWDWKRGCKRGSECNWRHWDEQYKRDMLTRWRPTGFFFHSDTSVNSKSEFPSRHYPPTQNASISDEPYSTKRRPYSMKKSPFGKSKYSHSSQQIPQNTRPVLNNQSDETQNVELMKSVITQVHSSLKQMTKHESSEADMDKIFQLFEPISFVGYIWSDLTKFIWSQKKKKKKEFIQIC</sequence>
<accession>X6N4G6</accession>
<dbReference type="EMBL" id="ASPP01012164">
    <property type="protein sequence ID" value="ETO20876.1"/>
    <property type="molecule type" value="Genomic_DNA"/>
</dbReference>
<reference evidence="4 5" key="1">
    <citation type="journal article" date="2013" name="Curr. Biol.">
        <title>The Genome of the Foraminiferan Reticulomyxa filosa.</title>
        <authorList>
            <person name="Glockner G."/>
            <person name="Hulsmann N."/>
            <person name="Schleicher M."/>
            <person name="Noegel A.A."/>
            <person name="Eichinger L."/>
            <person name="Gallinger C."/>
            <person name="Pawlowski J."/>
            <person name="Sierra R."/>
            <person name="Euteneuer U."/>
            <person name="Pillet L."/>
            <person name="Moustafa A."/>
            <person name="Platzer M."/>
            <person name="Groth M."/>
            <person name="Szafranski K."/>
            <person name="Schliwa M."/>
        </authorList>
    </citation>
    <scope>NUCLEOTIDE SEQUENCE [LARGE SCALE GENOMIC DNA]</scope>
</reference>
<keyword evidence="1" id="KW-0863">Zinc-finger</keyword>
<feature type="zinc finger region" description="C3H1-type" evidence="1">
    <location>
        <begin position="57"/>
        <end position="83"/>
    </location>
</feature>
<feature type="domain" description="C3H1-type" evidence="3">
    <location>
        <begin position="57"/>
        <end position="83"/>
    </location>
</feature>
<proteinExistence type="predicted"/>
<keyword evidence="1" id="KW-0862">Zinc</keyword>
<feature type="region of interest" description="Disordered" evidence="2">
    <location>
        <begin position="107"/>
        <end position="165"/>
    </location>
</feature>
<feature type="compositionally biased region" description="Polar residues" evidence="2">
    <location>
        <begin position="150"/>
        <end position="165"/>
    </location>
</feature>
<dbReference type="Proteomes" id="UP000023152">
    <property type="component" value="Unassembled WGS sequence"/>
</dbReference>